<dbReference type="Gene3D" id="3.20.20.150">
    <property type="entry name" value="Divalent-metal-dependent TIM barrel enzymes"/>
    <property type="match status" value="1"/>
</dbReference>
<name>A0ABX8B198_9BACT</name>
<gene>
    <name evidence="1" type="ORF">J8C05_07675</name>
</gene>
<dbReference type="Pfam" id="PF05114">
    <property type="entry name" value="MbnB_TglH_ChrH"/>
    <property type="match status" value="1"/>
</dbReference>
<evidence type="ECO:0000313" key="1">
    <source>
        <dbReference type="EMBL" id="QUV93254.1"/>
    </source>
</evidence>
<dbReference type="NCBIfam" id="NF003818">
    <property type="entry name" value="PRK05409.1"/>
    <property type="match status" value="1"/>
</dbReference>
<dbReference type="Proteomes" id="UP000677668">
    <property type="component" value="Chromosome 1"/>
</dbReference>
<dbReference type="InterPro" id="IPR036237">
    <property type="entry name" value="Xyl_isomerase-like_sf"/>
</dbReference>
<proteinExistence type="predicted"/>
<organism evidence="1 2">
    <name type="scientific">Chloracidobacterium sp. N</name>
    <dbReference type="NCBI Taxonomy" id="2821540"/>
    <lineage>
        <taxon>Bacteria</taxon>
        <taxon>Pseudomonadati</taxon>
        <taxon>Acidobacteriota</taxon>
        <taxon>Terriglobia</taxon>
        <taxon>Terriglobales</taxon>
        <taxon>Acidobacteriaceae</taxon>
        <taxon>Chloracidobacterium</taxon>
        <taxon>Chloracidobacterium aggregatum</taxon>
    </lineage>
</organism>
<evidence type="ECO:0000313" key="2">
    <source>
        <dbReference type="Proteomes" id="UP000677668"/>
    </source>
</evidence>
<keyword evidence="2" id="KW-1185">Reference proteome</keyword>
<dbReference type="InterPro" id="IPR007801">
    <property type="entry name" value="MbnB/TglH/ChrH"/>
</dbReference>
<accession>A0ABX8B198</accession>
<sequence length="297" mass="32729">MMETRLDRVGLGWRAPLAADIMANLERIEVIEVIADDYFDAPRKDRQALRWLGRQSPLVLHGVSLGLASTAPVDPVRLDHLARLIGEVEPWLWSEHLAFVRGGGVEVGHLAAPPRTAATIEGTARNLTTARTIVGSPPLVENISTIIEPPGSALDEVTWLEGILAATENGLLLDLHNLYANACNFDFDPREAIARLPLERVGYIHLAGGKWVQATRFPGRRLLDDHRHATPQPVFDLLTEVARRAYQPLVVILERDGDYPPFAELLDELDAARAALARGRADRNANQNVRTDVVATL</sequence>
<dbReference type="PANTHER" id="PTHR42194">
    <property type="entry name" value="UPF0276 PROTEIN HI_1600"/>
    <property type="match status" value="1"/>
</dbReference>
<dbReference type="RefSeq" id="WP_211421650.1">
    <property type="nucleotide sequence ID" value="NZ_CP072642.1"/>
</dbReference>
<dbReference type="SUPFAM" id="SSF51658">
    <property type="entry name" value="Xylose isomerase-like"/>
    <property type="match status" value="1"/>
</dbReference>
<protein>
    <submittedName>
        <fullName evidence="1">DUF692 domain-containing protein</fullName>
    </submittedName>
</protein>
<dbReference type="EMBL" id="CP072642">
    <property type="protein sequence ID" value="QUV93254.1"/>
    <property type="molecule type" value="Genomic_DNA"/>
</dbReference>
<reference evidence="1 2" key="1">
    <citation type="submission" date="2021-03" db="EMBL/GenBank/DDBJ databases">
        <title>Genomic and phenotypic characterization of Chloracidobacterium isolates provides evidence for multiple species.</title>
        <authorList>
            <person name="Saini M.K."/>
            <person name="Costas A.M.G."/>
            <person name="Tank M."/>
            <person name="Bryant D.A."/>
        </authorList>
    </citation>
    <scope>NUCLEOTIDE SEQUENCE [LARGE SCALE GENOMIC DNA]</scope>
    <source>
        <strain evidence="1 2">N</strain>
    </source>
</reference>
<dbReference type="PANTHER" id="PTHR42194:SF1">
    <property type="entry name" value="UPF0276 PROTEIN HI_1600"/>
    <property type="match status" value="1"/>
</dbReference>